<evidence type="ECO:0000256" key="5">
    <source>
        <dbReference type="ARBA" id="ARBA00022840"/>
    </source>
</evidence>
<dbReference type="RefSeq" id="WP_203817922.1">
    <property type="nucleotide sequence ID" value="NZ_BAAABP010000058.1"/>
</dbReference>
<keyword evidence="3" id="KW-0378">Hydrolase</keyword>
<dbReference type="Pfam" id="PF13087">
    <property type="entry name" value="AAA_12"/>
    <property type="match status" value="1"/>
</dbReference>
<sequence>MRPDHAAELSGQPDGVVRAALETWRSGLVDLTDANRLLNFGRTPSDAVEITGPSPKSILRVLQEDGAFGFPGDDDEHRQILRTPMTEHDLGAMLHKFYRRSRQQLIDRGVSSLYLALGMLHWTDERNTPHESPILLVPVEIDPVGPVLRARPDDPIVNPALALRMEPQDIELPEVTSLAELDVTVLWAHIDVAIGERPGWYADETVLLSMFGVHREFIHADLVESEPHIAEHPLVRALATRDADRAFAFDPIDAAVIDEAAPAEEQPLLLDADASQRACVAAALAGHSFVLDGAPGSGKSQTIANIVGCLLHAGKRVLVVSEKAAALDTVHRRLSEAGLGNYLLPLHSDLTGRREVAAALSEAIDTDPVPLAAMDPIDRRAVRERRERLTSYAESLNRVRPPLGRSLHEIIGVIATRPDVPAAPVPADIPAELTPDALLAIRDAVGRLGRLRSATYLWRDAVEREPMEGRLRAALAALGQLAETVIANSALADAFDLHEPAGASTLAALSTHAGLRPATIVPEWLTATSLAPVREAADDLTRHLAALRYGGIPWAELPSAADLTSVPDLSHLTPPPLDLRPLNSAQAEHLANKFAEEADRLETRQESLDRVTARLGLPNVVTFPDSARVVTIAQLISRDNKPEAAWFKDGGMAAAHAAVRSLRLAVEAVQAAEAQARRHFDEGVLNEPIEEMADRLNNRRGARKLMRTYRRDKKAAIDAALPEVKPEDAVANVEDAANWKAALDHLEEMADEHADILGRHWDGLDTDFTAVQEALHNADEVILHTPPEALAAVVVHVTAPRPNSALLRIVNEARDEFERFRTTLREPPARAPRPELGEGAVQDAVIWMRAHIGPLRAAAEMLRAYGGPTGRGDLTLAEAVEIAEQRQAAVDAEAAIWSAAGPHAAVLGSIYRGTKTNDELMNQIVEWTAAARRIHTGQDGALTTEQALALAEAKPSDGLSAAVAGWENAREQVLAAFGPDRRAELNTHLGDYDSARDLLMDLIHDTAGQPEWFVHSDARDIILSFGLAAALDYCADQDVEAEQIWPVLEKALYRGWADAVIRDDGGLLPTDAEEREHLVEVFRLLDTELNGAALADIVYAVEARRPSAATTGEPALIRREGNKRTGHLAVRDLIAQARHAVQALKPCFLMSPLSVSRLLPPEIEFDVVIIDEASQVTTADAINCVYRGDALIVAGDERQLPPTTFYDRVEDDVTDFPSILDLAKLTFPTLELDWHHRSRHEALFAFANLAYYGGRVVSLPRAYAREPDHGVQLYHVDGVYHRLTTSDNTIEADAVAARVLHHFTHRPGRSLGVVTLSVAQADAIEEAVQRVISERPDLEHLMDDSDRLNGFFVKSLEAVQGDVRDVVILSVGYGYDETDKISTNFGVLNRPKGWRRLNVAITRARQRLEVVSSIHASDVPDMGNESIRHLKAFLEYAERDAATLGRDSTDRDGITDFEESVLSTITGWGFQVRRRIGASGHWIDLGVLHPEHPDEVYALGIEFDGPGYRKVAAARDRDRLREQELRELGWHMHRVWSTAWYANQAQEAGRLLGAIQRALADPAPGFDRLPGRAWGGVAHRPIGHVLVEPSVEDISAVPGGDEA</sequence>
<dbReference type="GO" id="GO:0043139">
    <property type="term" value="F:5'-3' DNA helicase activity"/>
    <property type="evidence" value="ECO:0007669"/>
    <property type="project" value="TreeGrafter"/>
</dbReference>
<gene>
    <name evidence="9" type="ORF">Afe05nite_32350</name>
</gene>
<name>A0A919IYX9_9ACTN</name>
<dbReference type="SUPFAM" id="SSF52540">
    <property type="entry name" value="P-loop containing nucleoside triphosphate hydrolases"/>
    <property type="match status" value="1"/>
</dbReference>
<comment type="caution">
    <text evidence="9">The sequence shown here is derived from an EMBL/GenBank/DDBJ whole genome shotgun (WGS) entry which is preliminary data.</text>
</comment>
<dbReference type="InterPro" id="IPR027417">
    <property type="entry name" value="P-loop_NTPase"/>
</dbReference>
<evidence type="ECO:0000259" key="7">
    <source>
        <dbReference type="Pfam" id="PF13087"/>
    </source>
</evidence>
<evidence type="ECO:0000256" key="3">
    <source>
        <dbReference type="ARBA" id="ARBA00022801"/>
    </source>
</evidence>
<keyword evidence="4" id="KW-0347">Helicase</keyword>
<dbReference type="InterPro" id="IPR047187">
    <property type="entry name" value="SF1_C_Upf1"/>
</dbReference>
<dbReference type="Pfam" id="PF18741">
    <property type="entry name" value="MTES_1575"/>
    <property type="match status" value="1"/>
</dbReference>
<dbReference type="InterPro" id="IPR049468">
    <property type="entry name" value="Restrct_endonuc-II-like_dom"/>
</dbReference>
<feature type="domain" description="DNA2/NAM7 helicase-like C-terminal" evidence="7">
    <location>
        <begin position="1232"/>
        <end position="1413"/>
    </location>
</feature>
<evidence type="ECO:0000313" key="10">
    <source>
        <dbReference type="Proteomes" id="UP000598174"/>
    </source>
</evidence>
<dbReference type="GO" id="GO:0005524">
    <property type="term" value="F:ATP binding"/>
    <property type="evidence" value="ECO:0007669"/>
    <property type="project" value="UniProtKB-KW"/>
</dbReference>
<accession>A0A919IYX9</accession>
<dbReference type="Gene3D" id="3.40.50.300">
    <property type="entry name" value="P-loop containing nucleotide triphosphate hydrolases"/>
    <property type="match status" value="3"/>
</dbReference>
<dbReference type="SUPFAM" id="SSF52980">
    <property type="entry name" value="Restriction endonuclease-like"/>
    <property type="match status" value="1"/>
</dbReference>
<feature type="domain" description="Restriction endonuclease type II-like" evidence="8">
    <location>
        <begin position="1457"/>
        <end position="1555"/>
    </location>
</feature>
<dbReference type="PANTHER" id="PTHR43788">
    <property type="entry name" value="DNA2/NAM7 HELICASE FAMILY MEMBER"/>
    <property type="match status" value="1"/>
</dbReference>
<keyword evidence="10" id="KW-1185">Reference proteome</keyword>
<evidence type="ECO:0000259" key="6">
    <source>
        <dbReference type="Pfam" id="PF13086"/>
    </source>
</evidence>
<dbReference type="Pfam" id="PF13086">
    <property type="entry name" value="AAA_11"/>
    <property type="match status" value="1"/>
</dbReference>
<dbReference type="InterPro" id="IPR050534">
    <property type="entry name" value="Coronavir_polyprotein_1ab"/>
</dbReference>
<dbReference type="InterPro" id="IPR041679">
    <property type="entry name" value="DNA2/NAM7-like_C"/>
</dbReference>
<dbReference type="CDD" id="cd18808">
    <property type="entry name" value="SF1_C_Upf1"/>
    <property type="match status" value="1"/>
</dbReference>
<reference evidence="9" key="1">
    <citation type="submission" date="2021-01" db="EMBL/GenBank/DDBJ databases">
        <title>Whole genome shotgun sequence of Actinoplanes ferrugineus NBRC 15555.</title>
        <authorList>
            <person name="Komaki H."/>
            <person name="Tamura T."/>
        </authorList>
    </citation>
    <scope>NUCLEOTIDE SEQUENCE</scope>
    <source>
        <strain evidence="9">NBRC 15555</strain>
    </source>
</reference>
<proteinExistence type="inferred from homology"/>
<protein>
    <recommendedName>
        <fullName evidence="11">AAA domain-containing protein</fullName>
    </recommendedName>
</protein>
<feature type="domain" description="DNA2/NAM7 helicase helicase" evidence="6">
    <location>
        <begin position="1164"/>
        <end position="1205"/>
    </location>
</feature>
<evidence type="ECO:0000256" key="1">
    <source>
        <dbReference type="ARBA" id="ARBA00007913"/>
    </source>
</evidence>
<evidence type="ECO:0000313" key="9">
    <source>
        <dbReference type="EMBL" id="GIE11395.1"/>
    </source>
</evidence>
<evidence type="ECO:0000259" key="8">
    <source>
        <dbReference type="Pfam" id="PF18741"/>
    </source>
</evidence>
<dbReference type="InterPro" id="IPR011335">
    <property type="entry name" value="Restrct_endonuc-II-like"/>
</dbReference>
<dbReference type="GO" id="GO:0016787">
    <property type="term" value="F:hydrolase activity"/>
    <property type="evidence" value="ECO:0007669"/>
    <property type="project" value="UniProtKB-KW"/>
</dbReference>
<keyword evidence="5" id="KW-0067">ATP-binding</keyword>
<dbReference type="EMBL" id="BOMM01000028">
    <property type="protein sequence ID" value="GIE11395.1"/>
    <property type="molecule type" value="Genomic_DNA"/>
</dbReference>
<evidence type="ECO:0008006" key="11">
    <source>
        <dbReference type="Google" id="ProtNLM"/>
    </source>
</evidence>
<organism evidence="9 10">
    <name type="scientific">Paractinoplanes ferrugineus</name>
    <dbReference type="NCBI Taxonomy" id="113564"/>
    <lineage>
        <taxon>Bacteria</taxon>
        <taxon>Bacillati</taxon>
        <taxon>Actinomycetota</taxon>
        <taxon>Actinomycetes</taxon>
        <taxon>Micromonosporales</taxon>
        <taxon>Micromonosporaceae</taxon>
        <taxon>Paractinoplanes</taxon>
    </lineage>
</organism>
<dbReference type="InterPro" id="IPR025103">
    <property type="entry name" value="DUF4011"/>
</dbReference>
<comment type="similarity">
    <text evidence="1">Belongs to the DNA2/NAM7 helicase family.</text>
</comment>
<keyword evidence="2" id="KW-0547">Nucleotide-binding</keyword>
<evidence type="ECO:0000256" key="2">
    <source>
        <dbReference type="ARBA" id="ARBA00022741"/>
    </source>
</evidence>
<dbReference type="PANTHER" id="PTHR43788:SF8">
    <property type="entry name" value="DNA-BINDING PROTEIN SMUBP-2"/>
    <property type="match status" value="1"/>
</dbReference>
<dbReference type="InterPro" id="IPR041677">
    <property type="entry name" value="DNA2/NAM7_AAA_11"/>
</dbReference>
<evidence type="ECO:0000256" key="4">
    <source>
        <dbReference type="ARBA" id="ARBA00022806"/>
    </source>
</evidence>
<dbReference type="Proteomes" id="UP000598174">
    <property type="component" value="Unassembled WGS sequence"/>
</dbReference>
<dbReference type="Pfam" id="PF13195">
    <property type="entry name" value="DUF4011"/>
    <property type="match status" value="1"/>
</dbReference>